<evidence type="ECO:0000313" key="3">
    <source>
        <dbReference type="Proteomes" id="UP000233837"/>
    </source>
</evidence>
<sequence>MVGLVRETGTGGGSTGLREAVRRDGSGRWGWRQRGFGCETVRVDLRGNRVLERKRNHARRITQVRMSAGMGAKRGVASQRRIAASVVAWFEKDEACLGAGAVGRMCG</sequence>
<dbReference type="Proteomes" id="UP000233837">
    <property type="component" value="Unassembled WGS sequence"/>
</dbReference>
<dbReference type="AlphaFoldDB" id="A0A2I0WPB8"/>
<reference evidence="2 3" key="2">
    <citation type="journal article" date="2017" name="Nature">
        <title>The Apostasia genome and the evolution of orchids.</title>
        <authorList>
            <person name="Zhang G.Q."/>
            <person name="Liu K.W."/>
            <person name="Li Z."/>
            <person name="Lohaus R."/>
            <person name="Hsiao Y.Y."/>
            <person name="Niu S.C."/>
            <person name="Wang J.Y."/>
            <person name="Lin Y.C."/>
            <person name="Xu Q."/>
            <person name="Chen L.J."/>
            <person name="Yoshida K."/>
            <person name="Fujiwara S."/>
            <person name="Wang Z.W."/>
            <person name="Zhang Y.Q."/>
            <person name="Mitsuda N."/>
            <person name="Wang M."/>
            <person name="Liu G.H."/>
            <person name="Pecoraro L."/>
            <person name="Huang H.X."/>
            <person name="Xiao X.J."/>
            <person name="Lin M."/>
            <person name="Wu X.Y."/>
            <person name="Wu W.L."/>
            <person name="Chen Y.Y."/>
            <person name="Chang S.B."/>
            <person name="Sakamoto S."/>
            <person name="Ohme-Takagi M."/>
            <person name="Yagi M."/>
            <person name="Zeng S.J."/>
            <person name="Shen C.Y."/>
            <person name="Yeh C.M."/>
            <person name="Luo Y.B."/>
            <person name="Tsai W.C."/>
            <person name="Van de Peer Y."/>
            <person name="Liu Z.J."/>
        </authorList>
    </citation>
    <scope>NUCLEOTIDE SEQUENCE [LARGE SCALE GENOMIC DNA]</scope>
    <source>
        <tissue evidence="2">The whole plant</tissue>
    </source>
</reference>
<evidence type="ECO:0000256" key="1">
    <source>
        <dbReference type="SAM" id="MobiDB-lite"/>
    </source>
</evidence>
<feature type="region of interest" description="Disordered" evidence="1">
    <location>
        <begin position="1"/>
        <end position="21"/>
    </location>
</feature>
<proteinExistence type="predicted"/>
<gene>
    <name evidence="2" type="ORF">MA16_Dca017998</name>
</gene>
<protein>
    <submittedName>
        <fullName evidence="2">Uncharacterized protein</fullName>
    </submittedName>
</protein>
<keyword evidence="3" id="KW-1185">Reference proteome</keyword>
<evidence type="ECO:0000313" key="2">
    <source>
        <dbReference type="EMBL" id="PKU77503.1"/>
    </source>
</evidence>
<reference evidence="2 3" key="1">
    <citation type="journal article" date="2016" name="Sci. Rep.">
        <title>The Dendrobium catenatum Lindl. genome sequence provides insights into polysaccharide synthase, floral development and adaptive evolution.</title>
        <authorList>
            <person name="Zhang G.Q."/>
            <person name="Xu Q."/>
            <person name="Bian C."/>
            <person name="Tsai W.C."/>
            <person name="Yeh C.M."/>
            <person name="Liu K.W."/>
            <person name="Yoshida K."/>
            <person name="Zhang L.S."/>
            <person name="Chang S.B."/>
            <person name="Chen F."/>
            <person name="Shi Y."/>
            <person name="Su Y.Y."/>
            <person name="Zhang Y.Q."/>
            <person name="Chen L.J."/>
            <person name="Yin Y."/>
            <person name="Lin M."/>
            <person name="Huang H."/>
            <person name="Deng H."/>
            <person name="Wang Z.W."/>
            <person name="Zhu S.L."/>
            <person name="Zhao X."/>
            <person name="Deng C."/>
            <person name="Niu S.C."/>
            <person name="Huang J."/>
            <person name="Wang M."/>
            <person name="Liu G.H."/>
            <person name="Yang H.J."/>
            <person name="Xiao X.J."/>
            <person name="Hsiao Y.Y."/>
            <person name="Wu W.L."/>
            <person name="Chen Y.Y."/>
            <person name="Mitsuda N."/>
            <person name="Ohme-Takagi M."/>
            <person name="Luo Y.B."/>
            <person name="Van de Peer Y."/>
            <person name="Liu Z.J."/>
        </authorList>
    </citation>
    <scope>NUCLEOTIDE SEQUENCE [LARGE SCALE GENOMIC DNA]</scope>
    <source>
        <tissue evidence="2">The whole plant</tissue>
    </source>
</reference>
<organism evidence="2 3">
    <name type="scientific">Dendrobium catenatum</name>
    <dbReference type="NCBI Taxonomy" id="906689"/>
    <lineage>
        <taxon>Eukaryota</taxon>
        <taxon>Viridiplantae</taxon>
        <taxon>Streptophyta</taxon>
        <taxon>Embryophyta</taxon>
        <taxon>Tracheophyta</taxon>
        <taxon>Spermatophyta</taxon>
        <taxon>Magnoliopsida</taxon>
        <taxon>Liliopsida</taxon>
        <taxon>Asparagales</taxon>
        <taxon>Orchidaceae</taxon>
        <taxon>Epidendroideae</taxon>
        <taxon>Malaxideae</taxon>
        <taxon>Dendrobiinae</taxon>
        <taxon>Dendrobium</taxon>
    </lineage>
</organism>
<name>A0A2I0WPB8_9ASPA</name>
<dbReference type="EMBL" id="KZ502493">
    <property type="protein sequence ID" value="PKU77503.1"/>
    <property type="molecule type" value="Genomic_DNA"/>
</dbReference>
<accession>A0A2I0WPB8</accession>